<evidence type="ECO:0000256" key="8">
    <source>
        <dbReference type="ARBA" id="ARBA00022833"/>
    </source>
</evidence>
<evidence type="ECO:0000256" key="9">
    <source>
        <dbReference type="PROSITE-ProRule" id="PRU00175"/>
    </source>
</evidence>
<dbReference type="CDD" id="cd16461">
    <property type="entry name" value="RING-H2_EL5-like"/>
    <property type="match status" value="1"/>
</dbReference>
<dbReference type="EMBL" id="CP136891">
    <property type="protein sequence ID" value="WOK96121.1"/>
    <property type="molecule type" value="Genomic_DNA"/>
</dbReference>
<dbReference type="SMART" id="SM00184">
    <property type="entry name" value="RING"/>
    <property type="match status" value="1"/>
</dbReference>
<dbReference type="Gene3D" id="3.30.40.10">
    <property type="entry name" value="Zinc/RING finger domain, C3HC4 (zinc finger)"/>
    <property type="match status" value="1"/>
</dbReference>
<evidence type="ECO:0000256" key="2">
    <source>
        <dbReference type="ARBA" id="ARBA00004906"/>
    </source>
</evidence>
<comment type="pathway">
    <text evidence="2">Protein modification; protein ubiquitination.</text>
</comment>
<dbReference type="PANTHER" id="PTHR46913">
    <property type="entry name" value="RING-H2 FINGER PROTEIN ATL16"/>
    <property type="match status" value="1"/>
</dbReference>
<dbReference type="SMART" id="SM01197">
    <property type="entry name" value="FANCL_C"/>
    <property type="match status" value="1"/>
</dbReference>
<keyword evidence="7" id="KW-0833">Ubl conjugation pathway</keyword>
<dbReference type="GO" id="GO:0008270">
    <property type="term" value="F:zinc ion binding"/>
    <property type="evidence" value="ECO:0007669"/>
    <property type="project" value="UniProtKB-KW"/>
</dbReference>
<keyword evidence="11" id="KW-0812">Transmembrane</keyword>
<keyword evidence="4" id="KW-0808">Transferase</keyword>
<evidence type="ECO:0000256" key="10">
    <source>
        <dbReference type="SAM" id="MobiDB-lite"/>
    </source>
</evidence>
<evidence type="ECO:0000313" key="14">
    <source>
        <dbReference type="Proteomes" id="UP001327560"/>
    </source>
</evidence>
<reference evidence="13 14" key="1">
    <citation type="submission" date="2023-10" db="EMBL/GenBank/DDBJ databases">
        <title>Chromosome-scale genome assembly provides insights into flower coloration mechanisms of Canna indica.</title>
        <authorList>
            <person name="Li C."/>
        </authorList>
    </citation>
    <scope>NUCLEOTIDE SEQUENCE [LARGE SCALE GENOMIC DNA]</scope>
    <source>
        <tissue evidence="13">Flower</tissue>
    </source>
</reference>
<dbReference type="EC" id="2.3.2.27" evidence="3"/>
<keyword evidence="5" id="KW-0479">Metal-binding</keyword>
<organism evidence="13 14">
    <name type="scientific">Canna indica</name>
    <name type="common">Indian-shot</name>
    <dbReference type="NCBI Taxonomy" id="4628"/>
    <lineage>
        <taxon>Eukaryota</taxon>
        <taxon>Viridiplantae</taxon>
        <taxon>Streptophyta</taxon>
        <taxon>Embryophyta</taxon>
        <taxon>Tracheophyta</taxon>
        <taxon>Spermatophyta</taxon>
        <taxon>Magnoliopsida</taxon>
        <taxon>Liliopsida</taxon>
        <taxon>Zingiberales</taxon>
        <taxon>Cannaceae</taxon>
        <taxon>Canna</taxon>
    </lineage>
</organism>
<dbReference type="GO" id="GO:0016567">
    <property type="term" value="P:protein ubiquitination"/>
    <property type="evidence" value="ECO:0007669"/>
    <property type="project" value="InterPro"/>
</dbReference>
<evidence type="ECO:0000256" key="7">
    <source>
        <dbReference type="ARBA" id="ARBA00022786"/>
    </source>
</evidence>
<evidence type="ECO:0000259" key="12">
    <source>
        <dbReference type="PROSITE" id="PS50089"/>
    </source>
</evidence>
<keyword evidence="11" id="KW-1133">Transmembrane helix</keyword>
<sequence>MATVEIKQTWVPYQPTKDCSMGFCSIYCHHWCYLIFPPPPPVVLSPDTGSRLTFSPLAIAIIGVLVAAFLLVGYFAIISKNRGGFEALRRRLRADDRGGELDDNLGEAWRVSPRHGLEQTTIDKIALRKYRSDDGLVEGKDCSICLGEFREDETLRLLPKCSHAFHLQCIDAWLKSHSNCPLCRAIIVVAANPDPPVLLLQSPAPQVGEENQTGGSVEAIPRTHADMESHAIAEIRDYDFQRLRRSSSMGSLRRGRDSMMEVSSEEFVDARDNGGEQVEEGSSRNRSLRMKRSFSSGRFGFSRNGRGRSAILPI</sequence>
<evidence type="ECO:0000256" key="6">
    <source>
        <dbReference type="ARBA" id="ARBA00022771"/>
    </source>
</evidence>
<accession>A0AAQ3JU69</accession>
<keyword evidence="11" id="KW-0472">Membrane</keyword>
<protein>
    <recommendedName>
        <fullName evidence="3">RING-type E3 ubiquitin transferase</fullName>
        <ecNumber evidence="3">2.3.2.27</ecNumber>
    </recommendedName>
</protein>
<proteinExistence type="predicted"/>
<dbReference type="PROSITE" id="PS50089">
    <property type="entry name" value="ZF_RING_2"/>
    <property type="match status" value="1"/>
</dbReference>
<dbReference type="GO" id="GO:0061630">
    <property type="term" value="F:ubiquitin protein ligase activity"/>
    <property type="evidence" value="ECO:0007669"/>
    <property type="project" value="UniProtKB-EC"/>
</dbReference>
<evidence type="ECO:0000256" key="11">
    <source>
        <dbReference type="SAM" id="Phobius"/>
    </source>
</evidence>
<evidence type="ECO:0000313" key="13">
    <source>
        <dbReference type="EMBL" id="WOK96121.1"/>
    </source>
</evidence>
<evidence type="ECO:0000256" key="1">
    <source>
        <dbReference type="ARBA" id="ARBA00000900"/>
    </source>
</evidence>
<feature type="region of interest" description="Disordered" evidence="10">
    <location>
        <begin position="266"/>
        <end position="290"/>
    </location>
</feature>
<dbReference type="SUPFAM" id="SSF57850">
    <property type="entry name" value="RING/U-box"/>
    <property type="match status" value="1"/>
</dbReference>
<dbReference type="InterPro" id="IPR013083">
    <property type="entry name" value="Znf_RING/FYVE/PHD"/>
</dbReference>
<keyword evidence="6 9" id="KW-0863">Zinc-finger</keyword>
<dbReference type="Pfam" id="PF13639">
    <property type="entry name" value="zf-RING_2"/>
    <property type="match status" value="1"/>
</dbReference>
<dbReference type="InterPro" id="IPR044600">
    <property type="entry name" value="ATL1/ATL16-like"/>
</dbReference>
<comment type="catalytic activity">
    <reaction evidence="1">
        <text>S-ubiquitinyl-[E2 ubiquitin-conjugating enzyme]-L-cysteine + [acceptor protein]-L-lysine = [E2 ubiquitin-conjugating enzyme]-L-cysteine + N(6)-ubiquitinyl-[acceptor protein]-L-lysine.</text>
        <dbReference type="EC" id="2.3.2.27"/>
    </reaction>
</comment>
<keyword evidence="14" id="KW-1185">Reference proteome</keyword>
<evidence type="ECO:0000256" key="4">
    <source>
        <dbReference type="ARBA" id="ARBA00022679"/>
    </source>
</evidence>
<dbReference type="Proteomes" id="UP001327560">
    <property type="component" value="Chromosome 2"/>
</dbReference>
<dbReference type="PANTHER" id="PTHR46913:SF22">
    <property type="entry name" value="RING-TYPE E3 UBIQUITIN TRANSFERASE"/>
    <property type="match status" value="1"/>
</dbReference>
<dbReference type="AlphaFoldDB" id="A0AAQ3JU69"/>
<feature type="domain" description="RING-type" evidence="12">
    <location>
        <begin position="142"/>
        <end position="184"/>
    </location>
</feature>
<keyword evidence="8" id="KW-0862">Zinc</keyword>
<feature type="transmembrane region" description="Helical" evidence="11">
    <location>
        <begin position="54"/>
        <end position="77"/>
    </location>
</feature>
<gene>
    <name evidence="13" type="ORF">Cni_G04828</name>
</gene>
<evidence type="ECO:0000256" key="5">
    <source>
        <dbReference type="ARBA" id="ARBA00022723"/>
    </source>
</evidence>
<name>A0AAQ3JU69_9LILI</name>
<dbReference type="InterPro" id="IPR001841">
    <property type="entry name" value="Znf_RING"/>
</dbReference>
<evidence type="ECO:0000256" key="3">
    <source>
        <dbReference type="ARBA" id="ARBA00012483"/>
    </source>
</evidence>